<dbReference type="Pfam" id="PF04542">
    <property type="entry name" value="Sigma70_r2"/>
    <property type="match status" value="1"/>
</dbReference>
<dbReference type="Proteomes" id="UP000297693">
    <property type="component" value="Unassembled WGS sequence"/>
</dbReference>
<accession>A0A4R9KBU4</accession>
<proteinExistence type="predicted"/>
<feature type="domain" description="RNA polymerase sigma-70 region 2" evidence="1">
    <location>
        <begin position="35"/>
        <end position="79"/>
    </location>
</feature>
<comment type="caution">
    <text evidence="3">The sequence shown here is derived from an EMBL/GenBank/DDBJ whole genome shotgun (WGS) entry which is preliminary data.</text>
</comment>
<dbReference type="AlphaFoldDB" id="A0A4R9KBU4"/>
<dbReference type="EMBL" id="RQGD01000010">
    <property type="protein sequence ID" value="TGL62313.1"/>
    <property type="molecule type" value="Genomic_DNA"/>
</dbReference>
<reference evidence="3" key="1">
    <citation type="journal article" date="2019" name="PLoS Negl. Trop. Dis.">
        <title>Revisiting the worldwide diversity of Leptospira species in the environment.</title>
        <authorList>
            <person name="Vincent A.T."/>
            <person name="Schiettekatte O."/>
            <person name="Bourhy P."/>
            <person name="Veyrier F.J."/>
            <person name="Picardeau M."/>
        </authorList>
    </citation>
    <scope>NUCLEOTIDE SEQUENCE [LARGE SCALE GENOMIC DNA]</scope>
    <source>
        <strain evidence="3">201702476</strain>
    </source>
</reference>
<organism evidence="3 4">
    <name type="scientific">Leptospira ognonensis</name>
    <dbReference type="NCBI Taxonomy" id="2484945"/>
    <lineage>
        <taxon>Bacteria</taxon>
        <taxon>Pseudomonadati</taxon>
        <taxon>Spirochaetota</taxon>
        <taxon>Spirochaetia</taxon>
        <taxon>Leptospirales</taxon>
        <taxon>Leptospiraceae</taxon>
        <taxon>Leptospira</taxon>
    </lineage>
</organism>
<dbReference type="PANTHER" id="PTHR47756">
    <property type="entry name" value="BLL6612 PROTEIN-RELATED"/>
    <property type="match status" value="1"/>
</dbReference>
<dbReference type="InterPro" id="IPR046531">
    <property type="entry name" value="DUF6596"/>
</dbReference>
<evidence type="ECO:0000259" key="2">
    <source>
        <dbReference type="Pfam" id="PF20239"/>
    </source>
</evidence>
<dbReference type="GO" id="GO:0003700">
    <property type="term" value="F:DNA-binding transcription factor activity"/>
    <property type="evidence" value="ECO:0007669"/>
    <property type="project" value="InterPro"/>
</dbReference>
<gene>
    <name evidence="3" type="ORF">EHQ58_03700</name>
</gene>
<keyword evidence="4" id="KW-1185">Reference proteome</keyword>
<dbReference type="OrthoDB" id="9780299at2"/>
<name>A0A4R9KBU4_9LEPT</name>
<dbReference type="NCBIfam" id="TIGR02937">
    <property type="entry name" value="sigma70-ECF"/>
    <property type="match status" value="1"/>
</dbReference>
<evidence type="ECO:0000259" key="1">
    <source>
        <dbReference type="Pfam" id="PF04542"/>
    </source>
</evidence>
<dbReference type="InterPro" id="IPR014284">
    <property type="entry name" value="RNA_pol_sigma-70_dom"/>
</dbReference>
<dbReference type="GO" id="GO:0006352">
    <property type="term" value="P:DNA-templated transcription initiation"/>
    <property type="evidence" value="ECO:0007669"/>
    <property type="project" value="InterPro"/>
</dbReference>
<dbReference type="InterPro" id="IPR007627">
    <property type="entry name" value="RNA_pol_sigma70_r2"/>
</dbReference>
<dbReference type="InterPro" id="IPR013324">
    <property type="entry name" value="RNA_pol_sigma_r3/r4-like"/>
</dbReference>
<dbReference type="Pfam" id="PF20239">
    <property type="entry name" value="DUF6596"/>
    <property type="match status" value="1"/>
</dbReference>
<dbReference type="Gene3D" id="1.10.1740.10">
    <property type="match status" value="1"/>
</dbReference>
<dbReference type="RefSeq" id="WP_135622093.1">
    <property type="nucleotide sequence ID" value="NZ_RQGD01000010.1"/>
</dbReference>
<dbReference type="SUPFAM" id="SSF88659">
    <property type="entry name" value="Sigma3 and sigma4 domains of RNA polymerase sigma factors"/>
    <property type="match status" value="1"/>
</dbReference>
<protein>
    <submittedName>
        <fullName evidence="3">Sigma-70 family RNA polymerase sigma factor</fullName>
    </submittedName>
</protein>
<evidence type="ECO:0000313" key="4">
    <source>
        <dbReference type="Proteomes" id="UP000297693"/>
    </source>
</evidence>
<evidence type="ECO:0000313" key="3">
    <source>
        <dbReference type="EMBL" id="TGL62313.1"/>
    </source>
</evidence>
<feature type="domain" description="DUF6596" evidence="2">
    <location>
        <begin position="186"/>
        <end position="287"/>
    </location>
</feature>
<dbReference type="PANTHER" id="PTHR47756:SF2">
    <property type="entry name" value="BLL6612 PROTEIN"/>
    <property type="match status" value="1"/>
</dbReference>
<dbReference type="SUPFAM" id="SSF88946">
    <property type="entry name" value="Sigma2 domain of RNA polymerase sigma factors"/>
    <property type="match status" value="1"/>
</dbReference>
<dbReference type="InterPro" id="IPR013325">
    <property type="entry name" value="RNA_pol_sigma_r2"/>
</dbReference>
<sequence length="412" mass="48206">MSLDEKYFNEFIRKENVRITTILCKVYGFEKIDLIEDAVQEAIVAAFQSWKLRGLPENPEGWIYKVAKNKIINLINKEKHRQRILEKNKSIFPSDYLLEAKWETERKSIDDSLLQMLFVVSHPLIPVDYQSAMALKILLGFSVSEIAEVFFSNVETIQKRLYRGKQIIIEKKIPIAFPDQMNFSERIDSVLKILYLLFSKGYYSNQVENLFRKDLMQESLRLTILLSENERCRNANVLALIALICFHCSRLESRLSDEGQILSWLRQNKNLWDQTMVSKGKEYLTNSLNFGNQIYSDYQLEALIALLHTEDESKKKWEDLLILYSKLYDLNQNPSVNLNRIYAMSCVFGNPTARVELEKTNSLGKNLFVDLLWAKLWKEEDEIRAKQFLDSALNLSNSINERKMILANWANL</sequence>